<feature type="signal peptide" evidence="4">
    <location>
        <begin position="1"/>
        <end position="23"/>
    </location>
</feature>
<keyword evidence="2 4" id="KW-0732">Signal</keyword>
<evidence type="ECO:0000256" key="4">
    <source>
        <dbReference type="SAM" id="SignalP"/>
    </source>
</evidence>
<accession>A0A850QIN4</accession>
<evidence type="ECO:0000313" key="5">
    <source>
        <dbReference type="EMBL" id="NVO25661.1"/>
    </source>
</evidence>
<dbReference type="Pfam" id="PF03480">
    <property type="entry name" value="DctP"/>
    <property type="match status" value="1"/>
</dbReference>
<dbReference type="Gene3D" id="3.40.190.170">
    <property type="entry name" value="Bacterial extracellular solute-binding protein, family 7"/>
    <property type="match status" value="1"/>
</dbReference>
<dbReference type="NCBIfam" id="NF037995">
    <property type="entry name" value="TRAP_S1"/>
    <property type="match status" value="1"/>
</dbReference>
<evidence type="ECO:0000256" key="2">
    <source>
        <dbReference type="ARBA" id="ARBA00022729"/>
    </source>
</evidence>
<dbReference type="InterPro" id="IPR038404">
    <property type="entry name" value="TRAP_DctP_sf"/>
</dbReference>
<dbReference type="AlphaFoldDB" id="A0A850QIN4"/>
<reference evidence="5 6" key="1">
    <citation type="submission" date="2020-04" db="EMBL/GenBank/DDBJ databases">
        <title>Donghicola sp., a member of the Rhodobacteraceae family isolated from mangrove forest in Thailand.</title>
        <authorList>
            <person name="Charoenyingcharoen P."/>
            <person name="Yukphan P."/>
        </authorList>
    </citation>
    <scope>NUCLEOTIDE SEQUENCE [LARGE SCALE GENOMIC DNA]</scope>
    <source>
        <strain evidence="5 6">B5-SW-15</strain>
    </source>
</reference>
<name>A0A850QIN4_9RHOB</name>
<sequence length="367" mass="39456">MNTYLKPAAVAGLMVLACTTAEAETIRATSAFGPSHPAAVYEYPEIDARLQEFTDGNWSLQDTPSGLVAPNEMSSGLQNGVTEFGSLLIPYFLAQFPETGLPSELSVLGSSNLVISSAVTEYLATCAECQAEFVENGQVYLGSNATPPYNLLSTTPVRSVDDLGGLRIRTGAPLYARFVDALGGEASQIPSSELFESLSQGVIDGTFSADHEIIANRLGDVIQYVTVVNEGVFNGAATATASNLLWMRMSAEDRAALARASQYGVSKGLFGFNDDAAKAREIEGIEFIEMDDSLRAAKEAYNKSHIENVAAILTERGVSDAQSKVDRYIALVEKWEGLITPNMTYEELAELRYAEIFAGLDLNSYGF</sequence>
<evidence type="ECO:0000256" key="1">
    <source>
        <dbReference type="ARBA" id="ARBA00004418"/>
    </source>
</evidence>
<comment type="subcellular location">
    <subcellularLocation>
        <location evidence="1">Periplasm</location>
    </subcellularLocation>
</comment>
<evidence type="ECO:0000313" key="6">
    <source>
        <dbReference type="Proteomes" id="UP000592216"/>
    </source>
</evidence>
<dbReference type="PANTHER" id="PTHR33376:SF15">
    <property type="entry name" value="BLL6794 PROTEIN"/>
    <property type="match status" value="1"/>
</dbReference>
<organism evidence="5 6">
    <name type="scientific">Donghicola mangrovi</name>
    <dbReference type="NCBI Taxonomy" id="2729614"/>
    <lineage>
        <taxon>Bacteria</taxon>
        <taxon>Pseudomonadati</taxon>
        <taxon>Pseudomonadota</taxon>
        <taxon>Alphaproteobacteria</taxon>
        <taxon>Rhodobacterales</taxon>
        <taxon>Roseobacteraceae</taxon>
        <taxon>Donghicola</taxon>
    </lineage>
</organism>
<dbReference type="CDD" id="cd13666">
    <property type="entry name" value="PBP2_TRAP_DctP_like_1"/>
    <property type="match status" value="1"/>
</dbReference>
<keyword evidence="3" id="KW-0574">Periplasm</keyword>
<dbReference type="Proteomes" id="UP000592216">
    <property type="component" value="Unassembled WGS sequence"/>
</dbReference>
<evidence type="ECO:0000256" key="3">
    <source>
        <dbReference type="ARBA" id="ARBA00022764"/>
    </source>
</evidence>
<dbReference type="PANTHER" id="PTHR33376">
    <property type="match status" value="1"/>
</dbReference>
<feature type="chain" id="PRO_5032753786" evidence="4">
    <location>
        <begin position="24"/>
        <end position="367"/>
    </location>
</feature>
<dbReference type="PROSITE" id="PS51257">
    <property type="entry name" value="PROKAR_LIPOPROTEIN"/>
    <property type="match status" value="1"/>
</dbReference>
<proteinExistence type="predicted"/>
<dbReference type="GO" id="GO:0042597">
    <property type="term" value="C:periplasmic space"/>
    <property type="evidence" value="ECO:0007669"/>
    <property type="project" value="UniProtKB-SubCell"/>
</dbReference>
<dbReference type="RefSeq" id="WP_177159175.1">
    <property type="nucleotide sequence ID" value="NZ_JABCJE010000021.1"/>
</dbReference>
<gene>
    <name evidence="5" type="primary">dctP</name>
    <name evidence="5" type="ORF">HJ536_20105</name>
</gene>
<dbReference type="GO" id="GO:0055085">
    <property type="term" value="P:transmembrane transport"/>
    <property type="evidence" value="ECO:0007669"/>
    <property type="project" value="InterPro"/>
</dbReference>
<comment type="caution">
    <text evidence="5">The sequence shown here is derived from an EMBL/GenBank/DDBJ whole genome shotgun (WGS) entry which is preliminary data.</text>
</comment>
<dbReference type="InterPro" id="IPR018389">
    <property type="entry name" value="DctP_fam"/>
</dbReference>
<protein>
    <submittedName>
        <fullName evidence="5">TRAP transporter substrate-binding protein DctP</fullName>
    </submittedName>
</protein>
<dbReference type="EMBL" id="JABCJE010000021">
    <property type="protein sequence ID" value="NVO25661.1"/>
    <property type="molecule type" value="Genomic_DNA"/>
</dbReference>